<dbReference type="RefSeq" id="WP_146349355.1">
    <property type="nucleotide sequence ID" value="NZ_VOBR01000002.1"/>
</dbReference>
<protein>
    <submittedName>
        <fullName evidence="1">Uncharacterized protein</fullName>
    </submittedName>
</protein>
<gene>
    <name evidence="1" type="ORF">FKR81_03105</name>
</gene>
<proteinExistence type="predicted"/>
<dbReference type="EMBL" id="VOBR01000002">
    <property type="protein sequence ID" value="TWP53759.1"/>
    <property type="molecule type" value="Genomic_DNA"/>
</dbReference>
<dbReference type="Proteomes" id="UP000316639">
    <property type="component" value="Unassembled WGS sequence"/>
</dbReference>
<comment type="caution">
    <text evidence="1">The sequence shown here is derived from an EMBL/GenBank/DDBJ whole genome shotgun (WGS) entry which is preliminary data.</text>
</comment>
<evidence type="ECO:0000313" key="2">
    <source>
        <dbReference type="Proteomes" id="UP000316639"/>
    </source>
</evidence>
<sequence>MNLAQLLDRSGMDAVDHLERQLTIPVIDGLQGQGDLVVIPLDMTTAQVRAAGWRAVPPSGAELVRGAAGNNPHTLVADPDICRYHQNVHDAAGLGIAVFENSAPVYLVHPEHGGTGVAPGRWLVRRQRERRTSGRVGYPLLGSTTWYHGGSTALVAD</sequence>
<name>A0A563F1G1_9PSEU</name>
<dbReference type="AlphaFoldDB" id="A0A563F1G1"/>
<reference evidence="1 2" key="1">
    <citation type="submission" date="2019-07" db="EMBL/GenBank/DDBJ databases">
        <title>Lentzea xizangensis sp. nov., isolated from Qinghai-Tibetan Plateau Soils.</title>
        <authorList>
            <person name="Huang J."/>
        </authorList>
    </citation>
    <scope>NUCLEOTIDE SEQUENCE [LARGE SCALE GENOMIC DNA]</scope>
    <source>
        <strain evidence="1 2">FXJ1.1311</strain>
    </source>
</reference>
<organism evidence="1 2">
    <name type="scientific">Lentzea tibetensis</name>
    <dbReference type="NCBI Taxonomy" id="2591470"/>
    <lineage>
        <taxon>Bacteria</taxon>
        <taxon>Bacillati</taxon>
        <taxon>Actinomycetota</taxon>
        <taxon>Actinomycetes</taxon>
        <taxon>Pseudonocardiales</taxon>
        <taxon>Pseudonocardiaceae</taxon>
        <taxon>Lentzea</taxon>
    </lineage>
</organism>
<keyword evidence="2" id="KW-1185">Reference proteome</keyword>
<evidence type="ECO:0000313" key="1">
    <source>
        <dbReference type="EMBL" id="TWP53759.1"/>
    </source>
</evidence>
<accession>A0A563F1G1</accession>
<dbReference type="OrthoDB" id="3377664at2"/>